<organism evidence="1 2">
    <name type="scientific">Vibrio genomosp. F10 str. ZF-129</name>
    <dbReference type="NCBI Taxonomy" id="1187848"/>
    <lineage>
        <taxon>Bacteria</taxon>
        <taxon>Pseudomonadati</taxon>
        <taxon>Pseudomonadota</taxon>
        <taxon>Gammaproteobacteria</taxon>
        <taxon>Vibrionales</taxon>
        <taxon>Vibrionaceae</taxon>
        <taxon>Vibrio</taxon>
    </lineage>
</organism>
<gene>
    <name evidence="1" type="ORF">A1QO_15620</name>
</gene>
<dbReference type="Proteomes" id="UP000094741">
    <property type="component" value="Unassembled WGS sequence"/>
</dbReference>
<comment type="caution">
    <text evidence="1">The sequence shown here is derived from an EMBL/GenBank/DDBJ whole genome shotgun (WGS) entry which is preliminary data.</text>
</comment>
<dbReference type="OrthoDB" id="10008915at2"/>
<sequence>MSRISLFEFKVEQSIREIANSLLKKRYAPSMKSGFMLVKADNESIIAKHITEVISERTITSPFGDTEVSLVKDYLVNEIEVRSGLIKVIDPTKSLSQFKQDLSSALNYLCSISPLNVDLKKFVGVIHENDGITVTAIEIMSQELMTDTTARMSIASSNCLMSRVSEYLEGKSYTIKKLKIDIHGVGTAELNSKGNIKLDDKPDQKHLYNVLRDNILSE</sequence>
<dbReference type="EMBL" id="AJYQ02000137">
    <property type="protein sequence ID" value="OEE30759.1"/>
    <property type="molecule type" value="Genomic_DNA"/>
</dbReference>
<reference evidence="1 2" key="1">
    <citation type="journal article" date="2012" name="Science">
        <title>Ecological populations of bacteria act as socially cohesive units of antibiotic production and resistance.</title>
        <authorList>
            <person name="Cordero O.X."/>
            <person name="Wildschutte H."/>
            <person name="Kirkup B."/>
            <person name="Proehl S."/>
            <person name="Ngo L."/>
            <person name="Hussain F."/>
            <person name="Le Roux F."/>
            <person name="Mincer T."/>
            <person name="Polz M.F."/>
        </authorList>
    </citation>
    <scope>NUCLEOTIDE SEQUENCE [LARGE SCALE GENOMIC DNA]</scope>
    <source>
        <strain evidence="1 2">ZF-129</strain>
    </source>
</reference>
<dbReference type="AlphaFoldDB" id="A0A1E5BA22"/>
<evidence type="ECO:0000313" key="2">
    <source>
        <dbReference type="Proteomes" id="UP000094741"/>
    </source>
</evidence>
<dbReference type="STRING" id="1187848.A1QO_15620"/>
<proteinExistence type="predicted"/>
<evidence type="ECO:0000313" key="1">
    <source>
        <dbReference type="EMBL" id="OEE30759.1"/>
    </source>
</evidence>
<accession>A0A1E5BA22</accession>
<protein>
    <submittedName>
        <fullName evidence="1">Uncharacterized protein</fullName>
    </submittedName>
</protein>
<dbReference type="RefSeq" id="WP_017041917.1">
    <property type="nucleotide sequence ID" value="NZ_AJYQ02000137.1"/>
</dbReference>
<name>A0A1E5BA22_9VIBR</name>